<proteinExistence type="inferred from homology"/>
<comment type="caution">
    <text evidence="3">The sequence shown here is derived from an EMBL/GenBank/DDBJ whole genome shotgun (WGS) entry which is preliminary data.</text>
</comment>
<protein>
    <recommendedName>
        <fullName evidence="5">Antitoxin</fullName>
    </recommendedName>
</protein>
<feature type="compositionally biased region" description="Polar residues" evidence="2">
    <location>
        <begin position="61"/>
        <end position="70"/>
    </location>
</feature>
<dbReference type="AlphaFoldDB" id="A0A1F5EB23"/>
<dbReference type="SUPFAM" id="SSF143120">
    <property type="entry name" value="YefM-like"/>
    <property type="match status" value="1"/>
</dbReference>
<evidence type="ECO:0008006" key="5">
    <source>
        <dbReference type="Google" id="ProtNLM"/>
    </source>
</evidence>
<gene>
    <name evidence="3" type="ORF">A3A71_00945</name>
</gene>
<feature type="compositionally biased region" description="Pro residues" evidence="2">
    <location>
        <begin position="223"/>
        <end position="256"/>
    </location>
</feature>
<dbReference type="Gene3D" id="3.40.1620.10">
    <property type="entry name" value="YefM-like domain"/>
    <property type="match status" value="1"/>
</dbReference>
<comment type="similarity">
    <text evidence="1">Belongs to the phD/YefM antitoxin family.</text>
</comment>
<evidence type="ECO:0000256" key="1">
    <source>
        <dbReference type="ARBA" id="ARBA00009981"/>
    </source>
</evidence>
<dbReference type="EMBL" id="MEZX01000002">
    <property type="protein sequence ID" value="OGD64608.1"/>
    <property type="molecule type" value="Genomic_DNA"/>
</dbReference>
<accession>A0A1F5EB23</accession>
<reference evidence="3 4" key="1">
    <citation type="journal article" date="2016" name="Nat. Commun.">
        <title>Thousands of microbial genomes shed light on interconnected biogeochemical processes in an aquifer system.</title>
        <authorList>
            <person name="Anantharaman K."/>
            <person name="Brown C.T."/>
            <person name="Hug L.A."/>
            <person name="Sharon I."/>
            <person name="Castelle C.J."/>
            <person name="Probst A.J."/>
            <person name="Thomas B.C."/>
            <person name="Singh A."/>
            <person name="Wilkins M.J."/>
            <person name="Karaoz U."/>
            <person name="Brodie E.L."/>
            <person name="Williams K.H."/>
            <person name="Hubbard S.S."/>
            <person name="Banfield J.F."/>
        </authorList>
    </citation>
    <scope>NUCLEOTIDE SEQUENCE [LARGE SCALE GENOMIC DNA]</scope>
</reference>
<dbReference type="PRINTS" id="PR01217">
    <property type="entry name" value="PRICHEXTENSN"/>
</dbReference>
<dbReference type="Proteomes" id="UP000177481">
    <property type="component" value="Unassembled WGS sequence"/>
</dbReference>
<dbReference type="STRING" id="1797471.A3A71_00945"/>
<sequence length="370" mass="38369">MISVPIDRIVPLTDARDNFSRLVSDIESAQEGMYVLTKGGKPTIALVNISYLEELIGRSNGVSDSHSTSFAPPKPAFKSNHQPSRPEPKPQEKAPIFNAPAPIHDGMRSQGNVAVVALPATIVASTPPATNTPPVNYEPKIAPAAAEPPKEIIEKPKVDPSWTGQDTVRPSFPFPSVPSSAPAAVPPPKAAAAWPLVPPKPAFAPTPTPPPMPPTIANSAPQPFTPPVNAPPVPPLPKPAFTTPPIPPLPTVPPALAPNTLSSSPNVTAPAFPKPPEAPSLPKPPLGPPPPNPLATPFTTDQPKPAPAVSTGSTITFDSPPKTIVEPGESLPPPPPPPPSVNVNKPFQAPPAPPTASSTPIQQPVKDLEI</sequence>
<feature type="compositionally biased region" description="Pro residues" evidence="2">
    <location>
        <begin position="272"/>
        <end position="294"/>
    </location>
</feature>
<dbReference type="InterPro" id="IPR036165">
    <property type="entry name" value="YefM-like_sf"/>
</dbReference>
<feature type="region of interest" description="Disordered" evidence="2">
    <location>
        <begin position="61"/>
        <end position="96"/>
    </location>
</feature>
<feature type="region of interest" description="Disordered" evidence="2">
    <location>
        <begin position="156"/>
        <end position="370"/>
    </location>
</feature>
<evidence type="ECO:0000313" key="3">
    <source>
        <dbReference type="EMBL" id="OGD64608.1"/>
    </source>
</evidence>
<feature type="compositionally biased region" description="Pro residues" evidence="2">
    <location>
        <begin position="196"/>
        <end position="214"/>
    </location>
</feature>
<name>A0A1F5EB23_9BACT</name>
<feature type="compositionally biased region" description="Pro residues" evidence="2">
    <location>
        <begin position="330"/>
        <end position="340"/>
    </location>
</feature>
<organism evidence="3 4">
    <name type="scientific">Candidatus Berkelbacteria bacterium RIFCSPLOWO2_01_FULL_50_28</name>
    <dbReference type="NCBI Taxonomy" id="1797471"/>
    <lineage>
        <taxon>Bacteria</taxon>
        <taxon>Candidatus Berkelbacteria</taxon>
    </lineage>
</organism>
<evidence type="ECO:0000313" key="4">
    <source>
        <dbReference type="Proteomes" id="UP000177481"/>
    </source>
</evidence>
<evidence type="ECO:0000256" key="2">
    <source>
        <dbReference type="SAM" id="MobiDB-lite"/>
    </source>
</evidence>